<dbReference type="AlphaFoldDB" id="A0A8B8CY47"/>
<dbReference type="KEGG" id="cvn:111123012"/>
<dbReference type="GO" id="GO:0004867">
    <property type="term" value="F:serine-type endopeptidase inhibitor activity"/>
    <property type="evidence" value="ECO:0007669"/>
    <property type="project" value="UniProtKB-KW"/>
</dbReference>
<gene>
    <name evidence="2" type="primary">LOC111123012</name>
</gene>
<keyword evidence="2" id="KW-0646">Protease inhibitor</keyword>
<dbReference type="Proteomes" id="UP000694844">
    <property type="component" value="Chromosome 3"/>
</dbReference>
<evidence type="ECO:0000313" key="1">
    <source>
        <dbReference type="Proteomes" id="UP000694844"/>
    </source>
</evidence>
<organism evidence="1 2">
    <name type="scientific">Crassostrea virginica</name>
    <name type="common">Eastern oyster</name>
    <dbReference type="NCBI Taxonomy" id="6565"/>
    <lineage>
        <taxon>Eukaryota</taxon>
        <taxon>Metazoa</taxon>
        <taxon>Spiralia</taxon>
        <taxon>Lophotrochozoa</taxon>
        <taxon>Mollusca</taxon>
        <taxon>Bivalvia</taxon>
        <taxon>Autobranchia</taxon>
        <taxon>Pteriomorphia</taxon>
        <taxon>Ostreida</taxon>
        <taxon>Ostreoidea</taxon>
        <taxon>Ostreidae</taxon>
        <taxon>Crassostrea</taxon>
    </lineage>
</organism>
<sequence length="99" mass="10663">MLGVYYRFTDNESFTDMKAFIALAVLIVAVAAENCRETRDCTVTTCSAGNEIHCINHQCTCTSAASGDGTCTAASDCTGRCDGGRQHHCIDGRCRCTHF</sequence>
<accession>A0A8B8CY47</accession>
<protein>
    <submittedName>
        <fullName evidence="2">Serine protease inhibitor Cvsi-2-like</fullName>
    </submittedName>
</protein>
<reference evidence="2" key="1">
    <citation type="submission" date="2025-08" db="UniProtKB">
        <authorList>
            <consortium name="RefSeq"/>
        </authorList>
    </citation>
    <scope>IDENTIFICATION</scope>
    <source>
        <tissue evidence="2">Whole sample</tissue>
    </source>
</reference>
<dbReference type="OrthoDB" id="6048499at2759"/>
<dbReference type="RefSeq" id="XP_022320797.1">
    <property type="nucleotide sequence ID" value="XM_022465089.1"/>
</dbReference>
<keyword evidence="1" id="KW-1185">Reference proteome</keyword>
<evidence type="ECO:0000313" key="2">
    <source>
        <dbReference type="RefSeq" id="XP_022320797.1"/>
    </source>
</evidence>
<dbReference type="GeneID" id="111123012"/>
<proteinExistence type="predicted"/>
<name>A0A8B8CY47_CRAVI</name>
<keyword evidence="2" id="KW-0722">Serine protease inhibitor</keyword>